<dbReference type="PROSITE" id="PS50853">
    <property type="entry name" value="FN3"/>
    <property type="match status" value="1"/>
</dbReference>
<feature type="domain" description="Fibronectin type-III" evidence="5">
    <location>
        <begin position="197"/>
        <end position="284"/>
    </location>
</feature>
<evidence type="ECO:0000313" key="6">
    <source>
        <dbReference type="EMBL" id="MBW8481672.1"/>
    </source>
</evidence>
<evidence type="ECO:0000256" key="1">
    <source>
        <dbReference type="ARBA" id="ARBA00023295"/>
    </source>
</evidence>
<dbReference type="CDD" id="cd00063">
    <property type="entry name" value="FN3"/>
    <property type="match status" value="1"/>
</dbReference>
<dbReference type="InterPro" id="IPR003961">
    <property type="entry name" value="FN3_dom"/>
</dbReference>
<keyword evidence="7" id="KW-1185">Reference proteome</keyword>
<feature type="compositionally biased region" description="Polar residues" evidence="3">
    <location>
        <begin position="271"/>
        <end position="284"/>
    </location>
</feature>
<organism evidence="6 7">
    <name type="scientific">Actinomadura parmotrematis</name>
    <dbReference type="NCBI Taxonomy" id="2864039"/>
    <lineage>
        <taxon>Bacteria</taxon>
        <taxon>Bacillati</taxon>
        <taxon>Actinomycetota</taxon>
        <taxon>Actinomycetes</taxon>
        <taxon>Streptosporangiales</taxon>
        <taxon>Thermomonosporaceae</taxon>
        <taxon>Actinomadura</taxon>
    </lineage>
</organism>
<comment type="caution">
    <text evidence="6">The sequence shown here is derived from an EMBL/GenBank/DDBJ whole genome shotgun (WGS) entry which is preliminary data.</text>
</comment>
<dbReference type="RefSeq" id="WP_220163523.1">
    <property type="nucleotide sequence ID" value="NZ_JAIBOA010000002.1"/>
</dbReference>
<dbReference type="InterPro" id="IPR013783">
    <property type="entry name" value="Ig-like_fold"/>
</dbReference>
<keyword evidence="1" id="KW-0378">Hydrolase</keyword>
<evidence type="ECO:0000256" key="4">
    <source>
        <dbReference type="SAM" id="SignalP"/>
    </source>
</evidence>
<evidence type="ECO:0000256" key="2">
    <source>
        <dbReference type="ARBA" id="ARBA00023326"/>
    </source>
</evidence>
<evidence type="ECO:0000313" key="7">
    <source>
        <dbReference type="Proteomes" id="UP000774570"/>
    </source>
</evidence>
<dbReference type="SMART" id="SM00060">
    <property type="entry name" value="FN3"/>
    <property type="match status" value="1"/>
</dbReference>
<proteinExistence type="predicted"/>
<gene>
    <name evidence="6" type="ORF">K1Y72_04760</name>
</gene>
<keyword evidence="2" id="KW-0624">Polysaccharide degradation</keyword>
<reference evidence="6 7" key="1">
    <citation type="submission" date="2021-07" db="EMBL/GenBank/DDBJ databases">
        <title>Actinomadura sp. PM05-2 isolated from lichen.</title>
        <authorList>
            <person name="Somphong A."/>
            <person name="Phongsopitanun W."/>
            <person name="Tanasupawat S."/>
            <person name="Peongsungnone V."/>
        </authorList>
    </citation>
    <scope>NUCLEOTIDE SEQUENCE [LARGE SCALE GENOMIC DNA]</scope>
    <source>
        <strain evidence="6 7">PM05-2</strain>
    </source>
</reference>
<evidence type="ECO:0000259" key="5">
    <source>
        <dbReference type="PROSITE" id="PS50853"/>
    </source>
</evidence>
<protein>
    <submittedName>
        <fullName evidence="6">Fibronectin type III domain-containing protein</fullName>
    </submittedName>
</protein>
<keyword evidence="2" id="KW-0119">Carbohydrate metabolism</keyword>
<sequence length="501" mass="49864">MKPGTTVRAAAVLAAAAVAASGLAGAGRASAAPVETSLDYTCASSLGGEPEPMAVRFSAVVPPSVRTGVTVPIGLDVTAPLNANAVQSLLDAGATTISGTGTATAASGEKSGAIPVAFAATPIKSGSLALAGTGTASGLAFPATGAGAVTAGNLELAFGNAENAKLGTLTCTPPDPATIAEFAVIAADQPDTLPPTIPGAPKAVAGGITKTSIALAWQASADDTGVTAYDVYAGDAKTATVTAPKATVTGLTPDTAYAFTVKARDAAGNVSDASPETTVRTTATDAPPPGCGNIPDRPDAKPATKGCLFLTGYTNVKKAGAAVALNDPAEDPVPANMGLYVKNGITADVMFARPLESEAIMLQFGFMPVRARMQMVQEKPGLLTTYPGNPFRLKATVEMTVRVTGATVNGAPLDLGRSCRSVRPAVLTLTGGGPAEYVNVQKGGILRGVYTIPPFTGCGAGEDLDPLLTGAVSGPGNYLKMVQGPLCLPGVAHCPVPKPVR</sequence>
<dbReference type="Proteomes" id="UP000774570">
    <property type="component" value="Unassembled WGS sequence"/>
</dbReference>
<feature type="chain" id="PRO_5045482652" evidence="4">
    <location>
        <begin position="32"/>
        <end position="501"/>
    </location>
</feature>
<dbReference type="Gene3D" id="2.60.40.10">
    <property type="entry name" value="Immunoglobulins"/>
    <property type="match status" value="1"/>
</dbReference>
<feature type="region of interest" description="Disordered" evidence="3">
    <location>
        <begin position="269"/>
        <end position="298"/>
    </location>
</feature>
<dbReference type="SUPFAM" id="SSF49265">
    <property type="entry name" value="Fibronectin type III"/>
    <property type="match status" value="1"/>
</dbReference>
<keyword evidence="1" id="KW-0326">Glycosidase</keyword>
<feature type="signal peptide" evidence="4">
    <location>
        <begin position="1"/>
        <end position="31"/>
    </location>
</feature>
<keyword evidence="4" id="KW-0732">Signal</keyword>
<accession>A0ABS7FMR3</accession>
<name>A0ABS7FMR3_9ACTN</name>
<dbReference type="Pfam" id="PF00041">
    <property type="entry name" value="fn3"/>
    <property type="match status" value="1"/>
</dbReference>
<dbReference type="EMBL" id="JAIBOA010000002">
    <property type="protein sequence ID" value="MBW8481672.1"/>
    <property type="molecule type" value="Genomic_DNA"/>
</dbReference>
<dbReference type="InterPro" id="IPR036116">
    <property type="entry name" value="FN3_sf"/>
</dbReference>
<evidence type="ECO:0000256" key="3">
    <source>
        <dbReference type="SAM" id="MobiDB-lite"/>
    </source>
</evidence>